<evidence type="ECO:0000313" key="1">
    <source>
        <dbReference type="EMBL" id="GFN73504.1"/>
    </source>
</evidence>
<keyword evidence="2" id="KW-1185">Reference proteome</keyword>
<dbReference type="Proteomes" id="UP000735302">
    <property type="component" value="Unassembled WGS sequence"/>
</dbReference>
<accession>A0AAV3XPP5</accession>
<protein>
    <submittedName>
        <fullName evidence="1">Uncharacterized protein</fullName>
    </submittedName>
</protein>
<gene>
    <name evidence="1" type="ORF">PoB_000001000</name>
</gene>
<evidence type="ECO:0000313" key="2">
    <source>
        <dbReference type="Proteomes" id="UP000735302"/>
    </source>
</evidence>
<comment type="caution">
    <text evidence="1">The sequence shown here is derived from an EMBL/GenBank/DDBJ whole genome shotgun (WGS) entry which is preliminary data.</text>
</comment>
<sequence length="66" mass="7256">MVRFGFLGFIKLSGAPSGQGASGGARTRDRRVSATEYKISRTLMSQQISARVRYLLCQFATEVPTE</sequence>
<organism evidence="1 2">
    <name type="scientific">Plakobranchus ocellatus</name>
    <dbReference type="NCBI Taxonomy" id="259542"/>
    <lineage>
        <taxon>Eukaryota</taxon>
        <taxon>Metazoa</taxon>
        <taxon>Spiralia</taxon>
        <taxon>Lophotrochozoa</taxon>
        <taxon>Mollusca</taxon>
        <taxon>Gastropoda</taxon>
        <taxon>Heterobranchia</taxon>
        <taxon>Euthyneura</taxon>
        <taxon>Panpulmonata</taxon>
        <taxon>Sacoglossa</taxon>
        <taxon>Placobranchoidea</taxon>
        <taxon>Plakobranchidae</taxon>
        <taxon>Plakobranchus</taxon>
    </lineage>
</organism>
<name>A0AAV3XPP5_9GAST</name>
<reference evidence="1 2" key="1">
    <citation type="journal article" date="2021" name="Elife">
        <title>Chloroplast acquisition without the gene transfer in kleptoplastic sea slugs, Plakobranchus ocellatus.</title>
        <authorList>
            <person name="Maeda T."/>
            <person name="Takahashi S."/>
            <person name="Yoshida T."/>
            <person name="Shimamura S."/>
            <person name="Takaki Y."/>
            <person name="Nagai Y."/>
            <person name="Toyoda A."/>
            <person name="Suzuki Y."/>
            <person name="Arimoto A."/>
            <person name="Ishii H."/>
            <person name="Satoh N."/>
            <person name="Nishiyama T."/>
            <person name="Hasebe M."/>
            <person name="Maruyama T."/>
            <person name="Minagawa J."/>
            <person name="Obokata J."/>
            <person name="Shigenobu S."/>
        </authorList>
    </citation>
    <scope>NUCLEOTIDE SEQUENCE [LARGE SCALE GENOMIC DNA]</scope>
</reference>
<dbReference type="AlphaFoldDB" id="A0AAV3XPP5"/>
<dbReference type="EMBL" id="BLXT01000008">
    <property type="protein sequence ID" value="GFN73504.1"/>
    <property type="molecule type" value="Genomic_DNA"/>
</dbReference>
<proteinExistence type="predicted"/>